<keyword evidence="13" id="KW-0472">Membrane</keyword>
<evidence type="ECO:0000256" key="15">
    <source>
        <dbReference type="ARBA" id="ARBA00032528"/>
    </source>
</evidence>
<comment type="function">
    <text evidence="1">Accessory subunit of the mitochondrial membrane respiratory chain NADH dehydrogenase (Complex I), that is believed to be not involved in catalysis. Complex I functions in the transfer of electrons from NADH to the respiratory chain. The immediate electron acceptor for the enzyme is believed to be ubiquinone.</text>
</comment>
<evidence type="ECO:0000256" key="5">
    <source>
        <dbReference type="ARBA" id="ARBA00018684"/>
    </source>
</evidence>
<dbReference type="CDD" id="cd20263">
    <property type="entry name" value="Complex1_LYR_NDUFB9_LYRM3"/>
    <property type="match status" value="1"/>
</dbReference>
<feature type="compositionally biased region" description="Polar residues" evidence="16">
    <location>
        <begin position="397"/>
        <end position="408"/>
    </location>
</feature>
<evidence type="ECO:0000256" key="7">
    <source>
        <dbReference type="ARBA" id="ARBA00022553"/>
    </source>
</evidence>
<dbReference type="PANTHER" id="PTHR12868:SF0">
    <property type="entry name" value="NADH DEHYDROGENASE [UBIQUINONE] 1 BETA SUBCOMPLEX SUBUNIT 9"/>
    <property type="match status" value="1"/>
</dbReference>
<evidence type="ECO:0000256" key="2">
    <source>
        <dbReference type="ARBA" id="ARBA00004443"/>
    </source>
</evidence>
<feature type="region of interest" description="Disordered" evidence="16">
    <location>
        <begin position="1"/>
        <end position="51"/>
    </location>
</feature>
<comment type="similarity">
    <text evidence="3">Belongs to the complex I LYR family.</text>
</comment>
<sequence>ALYTTPFGRNCSSPASGRPRPNENPTTIGRSVGRSNGPSAGRSIGPSAGPSRNMSHLQFRVVTHTQKVCALYKKALRLIIEQYYHDIALLRYHSVHLRRRFELNRDIQDVRLAKKLLEEGWKEAEKYMTPWPIVFPHSPGGVAYERRFPRADYIIDYWHPLEKAMFPDYFARREQRKKEYIEFYKSQYSGDGPPGVAYERRFPRADYIIDYWHPLEKAMFPDYFARREQRKKEYIEFYKSQYSGDGPPGPYDEPTTTAKKYCITYYRAPSSEQIPCEVQMTIPVDWPEDIQPENMPEFPTSFGSDLNDNTESCVWECMEMICCIPNPLLARGFCCQDDSYREDSDCQAINFLDFFIITYVVCLLLLVLSYKAVQPNPPPSDQNNVLIKVKKREISTSTIDDTAQQNPVEKSPRLAPNESDQ</sequence>
<evidence type="ECO:0000259" key="17">
    <source>
        <dbReference type="Pfam" id="PF05347"/>
    </source>
</evidence>
<evidence type="ECO:0000256" key="11">
    <source>
        <dbReference type="ARBA" id="ARBA00022990"/>
    </source>
</evidence>
<proteinExistence type="inferred from homology"/>
<keyword evidence="11" id="KW-0007">Acetylation</keyword>
<evidence type="ECO:0000313" key="18">
    <source>
        <dbReference type="EMBL" id="CAD7230762.1"/>
    </source>
</evidence>
<accession>A0A7R8WFK6</accession>
<evidence type="ECO:0000256" key="1">
    <source>
        <dbReference type="ARBA" id="ARBA00002920"/>
    </source>
</evidence>
<dbReference type="PANTHER" id="PTHR12868">
    <property type="entry name" value="NADH-UBIQUINONE OXIDOREDUCTASE B22 SUBUNIT"/>
    <property type="match status" value="1"/>
</dbReference>
<evidence type="ECO:0000256" key="12">
    <source>
        <dbReference type="ARBA" id="ARBA00023128"/>
    </source>
</evidence>
<name>A0A7R8WFK6_9CRUS</name>
<evidence type="ECO:0000256" key="8">
    <source>
        <dbReference type="ARBA" id="ARBA00022660"/>
    </source>
</evidence>
<feature type="domain" description="Complex 1 LYR protein" evidence="17">
    <location>
        <begin position="66"/>
        <end position="125"/>
    </location>
</feature>
<feature type="compositionally biased region" description="Polar residues" evidence="16">
    <location>
        <begin position="23"/>
        <end position="38"/>
    </location>
</feature>
<dbReference type="InterPro" id="IPR008011">
    <property type="entry name" value="Complex1_LYR_dom"/>
</dbReference>
<keyword evidence="9" id="KW-0999">Mitochondrion inner membrane</keyword>
<comment type="subunit">
    <text evidence="4">Mammalian complex I is composed of 45 different subunits.</text>
</comment>
<dbReference type="InterPro" id="IPR033034">
    <property type="entry name" value="NDUFB9"/>
</dbReference>
<evidence type="ECO:0000256" key="13">
    <source>
        <dbReference type="ARBA" id="ARBA00023136"/>
    </source>
</evidence>
<dbReference type="AlphaFoldDB" id="A0A7R8WFK6"/>
<dbReference type="EMBL" id="OB662934">
    <property type="protein sequence ID" value="CAD7230762.1"/>
    <property type="molecule type" value="Genomic_DNA"/>
</dbReference>
<feature type="non-terminal residue" evidence="18">
    <location>
        <position position="1"/>
    </location>
</feature>
<keyword evidence="6" id="KW-0813">Transport</keyword>
<protein>
    <recommendedName>
        <fullName evidence="5">NADH dehydrogenase [ubiquinone] 1 beta subcomplex subunit 9</fullName>
    </recommendedName>
    <alternativeName>
        <fullName evidence="14">Complex I-B22</fullName>
    </alternativeName>
    <alternativeName>
        <fullName evidence="15">NADH-ubiquinone oxidoreductase B22 subunit</fullName>
    </alternativeName>
</protein>
<evidence type="ECO:0000256" key="9">
    <source>
        <dbReference type="ARBA" id="ARBA00022792"/>
    </source>
</evidence>
<evidence type="ECO:0000256" key="14">
    <source>
        <dbReference type="ARBA" id="ARBA00030192"/>
    </source>
</evidence>
<dbReference type="OrthoDB" id="13598at2759"/>
<evidence type="ECO:0000256" key="3">
    <source>
        <dbReference type="ARBA" id="ARBA00009508"/>
    </source>
</evidence>
<reference evidence="18" key="1">
    <citation type="submission" date="2020-11" db="EMBL/GenBank/DDBJ databases">
        <authorList>
            <person name="Tran Van P."/>
        </authorList>
    </citation>
    <scope>NUCLEOTIDE SEQUENCE</scope>
</reference>
<feature type="region of interest" description="Disordered" evidence="16">
    <location>
        <begin position="397"/>
        <end position="421"/>
    </location>
</feature>
<keyword evidence="7" id="KW-0597">Phosphoprotein</keyword>
<dbReference type="Pfam" id="PF05347">
    <property type="entry name" value="Complex1_LYR"/>
    <property type="match status" value="1"/>
</dbReference>
<keyword evidence="8" id="KW-0679">Respiratory chain</keyword>
<evidence type="ECO:0000256" key="10">
    <source>
        <dbReference type="ARBA" id="ARBA00022982"/>
    </source>
</evidence>
<dbReference type="GO" id="GO:0005743">
    <property type="term" value="C:mitochondrial inner membrane"/>
    <property type="evidence" value="ECO:0007669"/>
    <property type="project" value="UniProtKB-SubCell"/>
</dbReference>
<evidence type="ECO:0000256" key="4">
    <source>
        <dbReference type="ARBA" id="ARBA00011790"/>
    </source>
</evidence>
<keyword evidence="10" id="KW-0249">Electron transport</keyword>
<dbReference type="GO" id="GO:0006120">
    <property type="term" value="P:mitochondrial electron transport, NADH to ubiquinone"/>
    <property type="evidence" value="ECO:0007669"/>
    <property type="project" value="InterPro"/>
</dbReference>
<comment type="subcellular location">
    <subcellularLocation>
        <location evidence="2">Mitochondrion inner membrane</location>
        <topology evidence="2">Peripheral membrane protein</topology>
        <orientation evidence="2">Matrix side</orientation>
    </subcellularLocation>
</comment>
<keyword evidence="12" id="KW-0496">Mitochondrion</keyword>
<evidence type="ECO:0000256" key="16">
    <source>
        <dbReference type="SAM" id="MobiDB-lite"/>
    </source>
</evidence>
<evidence type="ECO:0000256" key="6">
    <source>
        <dbReference type="ARBA" id="ARBA00022448"/>
    </source>
</evidence>
<gene>
    <name evidence="18" type="ORF">CTOB1V02_LOCUS8618</name>
</gene>
<dbReference type="InterPro" id="IPR045292">
    <property type="entry name" value="Complex1_LYR_NDUFB9_LYRM3"/>
</dbReference>
<organism evidence="18">
    <name type="scientific">Cyprideis torosa</name>
    <dbReference type="NCBI Taxonomy" id="163714"/>
    <lineage>
        <taxon>Eukaryota</taxon>
        <taxon>Metazoa</taxon>
        <taxon>Ecdysozoa</taxon>
        <taxon>Arthropoda</taxon>
        <taxon>Crustacea</taxon>
        <taxon>Oligostraca</taxon>
        <taxon>Ostracoda</taxon>
        <taxon>Podocopa</taxon>
        <taxon>Podocopida</taxon>
        <taxon>Cytherocopina</taxon>
        <taxon>Cytheroidea</taxon>
        <taxon>Cytherideidae</taxon>
        <taxon>Cyprideis</taxon>
    </lineage>
</organism>